<evidence type="ECO:0000313" key="5">
    <source>
        <dbReference type="EMBL" id="EGG23221.1"/>
    </source>
</evidence>
<dbReference type="GO" id="GO:0016272">
    <property type="term" value="C:prefoldin complex"/>
    <property type="evidence" value="ECO:0007669"/>
    <property type="project" value="InterPro"/>
</dbReference>
<dbReference type="RefSeq" id="XP_004361072.1">
    <property type="nucleotide sequence ID" value="XM_004361015.1"/>
</dbReference>
<evidence type="ECO:0000313" key="6">
    <source>
        <dbReference type="Proteomes" id="UP000007797"/>
    </source>
</evidence>
<dbReference type="PANTHER" id="PTHR21431:SF0">
    <property type="entry name" value="PREFOLDIN SUBUNIT 6"/>
    <property type="match status" value="1"/>
</dbReference>
<accession>F4PKZ9</accession>
<dbReference type="AlphaFoldDB" id="F4PKZ9"/>
<evidence type="ECO:0000256" key="4">
    <source>
        <dbReference type="SAM" id="MobiDB-lite"/>
    </source>
</evidence>
<dbReference type="InterPro" id="IPR009053">
    <property type="entry name" value="Prefoldin"/>
</dbReference>
<evidence type="ECO:0000256" key="1">
    <source>
        <dbReference type="ARBA" id="ARBA00008045"/>
    </source>
</evidence>
<dbReference type="EMBL" id="GL883008">
    <property type="protein sequence ID" value="EGG23221.1"/>
    <property type="molecule type" value="Genomic_DNA"/>
</dbReference>
<dbReference type="KEGG" id="dfa:DFA_05353"/>
<keyword evidence="3" id="KW-0175">Coiled coil</keyword>
<dbReference type="CDD" id="cd23161">
    <property type="entry name" value="Prefoldin_6"/>
    <property type="match status" value="1"/>
</dbReference>
<dbReference type="GO" id="GO:0051082">
    <property type="term" value="F:unfolded protein binding"/>
    <property type="evidence" value="ECO:0007669"/>
    <property type="project" value="InterPro"/>
</dbReference>
<dbReference type="OrthoDB" id="248120at2759"/>
<protein>
    <submittedName>
        <fullName evidence="5">Prefoldin beta-like domain containing protein</fullName>
    </submittedName>
</protein>
<evidence type="ECO:0000256" key="3">
    <source>
        <dbReference type="SAM" id="Coils"/>
    </source>
</evidence>
<dbReference type="STRING" id="1054147.F4PKZ9"/>
<dbReference type="SUPFAM" id="SSF46579">
    <property type="entry name" value="Prefoldin"/>
    <property type="match status" value="1"/>
</dbReference>
<comment type="similarity">
    <text evidence="1">Belongs to the prefoldin subunit beta family.</text>
</comment>
<dbReference type="Pfam" id="PF01920">
    <property type="entry name" value="Prefoldin_2"/>
    <property type="match status" value="1"/>
</dbReference>
<dbReference type="Proteomes" id="UP000007797">
    <property type="component" value="Unassembled WGS sequence"/>
</dbReference>
<dbReference type="FunFam" id="1.10.287.370:FF:000003">
    <property type="entry name" value="Prefoldin subunit 6"/>
    <property type="match status" value="1"/>
</dbReference>
<organism evidence="5 6">
    <name type="scientific">Cavenderia fasciculata</name>
    <name type="common">Slime mold</name>
    <name type="synonym">Dictyostelium fasciculatum</name>
    <dbReference type="NCBI Taxonomy" id="261658"/>
    <lineage>
        <taxon>Eukaryota</taxon>
        <taxon>Amoebozoa</taxon>
        <taxon>Evosea</taxon>
        <taxon>Eumycetozoa</taxon>
        <taxon>Dictyostelia</taxon>
        <taxon>Acytosteliales</taxon>
        <taxon>Cavenderiaceae</taxon>
        <taxon>Cavenderia</taxon>
    </lineage>
</organism>
<sequence length="136" mass="15969">MSNPQAQLQVLQEQLIKARDEFQKQEKEIQKIQQARATLLTQQNENEMVKKEFDLLEKDANIFKLIGPVLFKQSKEEAETTINARLDLISKNLKQVESNYKDVEKKALDQRTKIFETQGKMRSIMQPQQPQQPQQQ</sequence>
<keyword evidence="6" id="KW-1185">Reference proteome</keyword>
<dbReference type="GeneID" id="14875184"/>
<name>F4PKZ9_CACFS</name>
<proteinExistence type="inferred from homology"/>
<feature type="coiled-coil region" evidence="3">
    <location>
        <begin position="86"/>
        <end position="113"/>
    </location>
</feature>
<gene>
    <name evidence="5" type="primary">pfdn6</name>
    <name evidence="5" type="ORF">DFA_05353</name>
</gene>
<feature type="coiled-coil region" evidence="3">
    <location>
        <begin position="8"/>
        <end position="59"/>
    </location>
</feature>
<evidence type="ECO:0000256" key="2">
    <source>
        <dbReference type="ARBA" id="ARBA00023186"/>
    </source>
</evidence>
<feature type="region of interest" description="Disordered" evidence="4">
    <location>
        <begin position="117"/>
        <end position="136"/>
    </location>
</feature>
<keyword evidence="2" id="KW-0143">Chaperone</keyword>
<dbReference type="Gene3D" id="1.10.287.370">
    <property type="match status" value="1"/>
</dbReference>
<reference evidence="6" key="1">
    <citation type="journal article" date="2011" name="Genome Res.">
        <title>Phylogeny-wide analysis of social amoeba genomes highlights ancient origins for complex intercellular communication.</title>
        <authorList>
            <person name="Heidel A.J."/>
            <person name="Lawal H.M."/>
            <person name="Felder M."/>
            <person name="Schilde C."/>
            <person name="Helps N.R."/>
            <person name="Tunggal B."/>
            <person name="Rivero F."/>
            <person name="John U."/>
            <person name="Schleicher M."/>
            <person name="Eichinger L."/>
            <person name="Platzer M."/>
            <person name="Noegel A.A."/>
            <person name="Schaap P."/>
            <person name="Gloeckner G."/>
        </authorList>
    </citation>
    <scope>NUCLEOTIDE SEQUENCE [LARGE SCALE GENOMIC DNA]</scope>
    <source>
        <strain evidence="6">SH3</strain>
    </source>
</reference>
<feature type="compositionally biased region" description="Low complexity" evidence="4">
    <location>
        <begin position="126"/>
        <end position="136"/>
    </location>
</feature>
<dbReference type="GO" id="GO:0006457">
    <property type="term" value="P:protein folding"/>
    <property type="evidence" value="ECO:0007669"/>
    <property type="project" value="InterPro"/>
</dbReference>
<dbReference type="InterPro" id="IPR002777">
    <property type="entry name" value="PFD_beta-like"/>
</dbReference>
<dbReference type="GO" id="GO:0051131">
    <property type="term" value="P:chaperone-mediated protein complex assembly"/>
    <property type="evidence" value="ECO:0007669"/>
    <property type="project" value="TreeGrafter"/>
</dbReference>
<dbReference type="GO" id="GO:0051087">
    <property type="term" value="F:protein-folding chaperone binding"/>
    <property type="evidence" value="ECO:0007669"/>
    <property type="project" value="TreeGrafter"/>
</dbReference>
<dbReference type="OMA" id="VQTEFAQ"/>
<dbReference type="PANTHER" id="PTHR21431">
    <property type="entry name" value="PREFOLDIN SUBUNIT 6"/>
    <property type="match status" value="1"/>
</dbReference>
<dbReference type="GO" id="GO:0005737">
    <property type="term" value="C:cytoplasm"/>
    <property type="evidence" value="ECO:0007669"/>
    <property type="project" value="TreeGrafter"/>
</dbReference>